<dbReference type="EMBL" id="CABVQT010000001">
    <property type="protein sequence ID" value="VWC76006.1"/>
    <property type="molecule type" value="Genomic_DNA"/>
</dbReference>
<dbReference type="AlphaFoldDB" id="A0A6P2V6F1"/>
<dbReference type="PANTHER" id="PTHR37816">
    <property type="entry name" value="YALI0E33011P"/>
    <property type="match status" value="1"/>
</dbReference>
<dbReference type="Proteomes" id="UP000494182">
    <property type="component" value="Unassembled WGS sequence"/>
</dbReference>
<gene>
    <name evidence="1" type="ORF">BCO71171_00133</name>
</gene>
<evidence type="ECO:0000313" key="2">
    <source>
        <dbReference type="Proteomes" id="UP000494182"/>
    </source>
</evidence>
<organism evidence="1 2">
    <name type="scientific">Burkholderia contaminans</name>
    <dbReference type="NCBI Taxonomy" id="488447"/>
    <lineage>
        <taxon>Bacteria</taxon>
        <taxon>Pseudomonadati</taxon>
        <taxon>Pseudomonadota</taxon>
        <taxon>Betaproteobacteria</taxon>
        <taxon>Burkholderiales</taxon>
        <taxon>Burkholderiaceae</taxon>
        <taxon>Burkholderia</taxon>
        <taxon>Burkholderia cepacia complex</taxon>
    </lineage>
</organism>
<dbReference type="InterPro" id="IPR027417">
    <property type="entry name" value="P-loop_NTPase"/>
</dbReference>
<dbReference type="InterPro" id="IPR052922">
    <property type="entry name" value="Cytidylate_Kinase-2"/>
</dbReference>
<accession>A0A6P2V6F1</accession>
<reference evidence="1 2" key="1">
    <citation type="submission" date="2019-09" db="EMBL/GenBank/DDBJ databases">
        <authorList>
            <person name="Depoorter E."/>
        </authorList>
    </citation>
    <scope>NUCLEOTIDE SEQUENCE [LARGE SCALE GENOMIC DNA]</scope>
    <source>
        <strain evidence="1">R-71171</strain>
    </source>
</reference>
<name>A0A6P2V6F1_9BURK</name>
<dbReference type="PANTHER" id="PTHR37816:SF1">
    <property type="entry name" value="TOXIN"/>
    <property type="match status" value="1"/>
</dbReference>
<protein>
    <submittedName>
        <fullName evidence="1">Toxin</fullName>
    </submittedName>
</protein>
<evidence type="ECO:0000313" key="1">
    <source>
        <dbReference type="EMBL" id="VWC76006.1"/>
    </source>
</evidence>
<dbReference type="Gene3D" id="3.40.50.300">
    <property type="entry name" value="P-loop containing nucleotide triphosphate hydrolases"/>
    <property type="match status" value="1"/>
</dbReference>
<proteinExistence type="predicted"/>
<sequence>MGHAWGTICSFKNSAAVKPMRFIVVGTSGAGKSTFSSALAAAAGCPCIELDRLYWGPGWTAVPPEQFESAVLAATAGDRWVADGNYSAVRDALWSRATHVIWLNFGRRTVFSRVLWRTLSRGLMRTELSHGNRESLRMAFSRESVLLWSYTTFARNRIKFAALRDDPTFAHLHWTEITRPSHTRAVIDRLARASG</sequence>
<dbReference type="SUPFAM" id="SSF52540">
    <property type="entry name" value="P-loop containing nucleoside triphosphate hydrolases"/>
    <property type="match status" value="1"/>
</dbReference>